<evidence type="ECO:0000256" key="8">
    <source>
        <dbReference type="ARBA" id="ARBA00022989"/>
    </source>
</evidence>
<keyword evidence="3 11" id="KW-0633">Potassium transport</keyword>
<evidence type="ECO:0000256" key="6">
    <source>
        <dbReference type="ARBA" id="ARBA00022840"/>
    </source>
</evidence>
<sequence length="192" mass="20618">MLKMIRNAFMSLLLLTILTGFMYPLVVTGLARTIFPQQANGSLIMKNGKLVGSELLGQQFEEPKYFLGRLSATGLYPYNGGASSGSNRGANHPDLVTSVQGRIDALRTSDQSNTRPVPVDLVTASGSGLDPHISPAAAEYQSARVARSRGIDEAKVRALIAAYTDERQFGILGEPVVNVLKLNLALDELGEK</sequence>
<organism evidence="12 13">
    <name type="scientific">Candidatus Nitrobium versatile</name>
    <dbReference type="NCBI Taxonomy" id="2884831"/>
    <lineage>
        <taxon>Bacteria</taxon>
        <taxon>Pseudomonadati</taxon>
        <taxon>Nitrospirota</taxon>
        <taxon>Nitrospiria</taxon>
        <taxon>Nitrospirales</taxon>
        <taxon>Nitrospiraceae</taxon>
        <taxon>Candidatus Nitrobium</taxon>
    </lineage>
</organism>
<dbReference type="GO" id="GO:0005886">
    <property type="term" value="C:plasma membrane"/>
    <property type="evidence" value="ECO:0007669"/>
    <property type="project" value="UniProtKB-SubCell"/>
</dbReference>
<comment type="subunit">
    <text evidence="11">The system is composed of three essential subunits: KdpA, KdpB and KdpC.</text>
</comment>
<dbReference type="PIRSF" id="PIRSF001296">
    <property type="entry name" value="K_ATPase_KdpC"/>
    <property type="match status" value="1"/>
</dbReference>
<dbReference type="PANTHER" id="PTHR30042:SF2">
    <property type="entry name" value="POTASSIUM-TRANSPORTING ATPASE KDPC SUBUNIT"/>
    <property type="match status" value="1"/>
</dbReference>
<dbReference type="Pfam" id="PF02669">
    <property type="entry name" value="KdpC"/>
    <property type="match status" value="1"/>
</dbReference>
<comment type="caution">
    <text evidence="12">The sequence shown here is derived from an EMBL/GenBank/DDBJ whole genome shotgun (WGS) entry which is preliminary data.</text>
</comment>
<reference evidence="12" key="1">
    <citation type="journal article" date="2021" name="bioRxiv">
        <title>Unraveling nitrogen, sulfur and carbon metabolic pathways and microbial community transcriptional responses to substrate deprivation and toxicity stresses in a bioreactor mimicking anoxic brackish coastal sediment conditions.</title>
        <authorList>
            <person name="Martins P.D."/>
            <person name="Echeveste M.J."/>
            <person name="Arshad A."/>
            <person name="Kurth J."/>
            <person name="Ouboter H."/>
            <person name="Jetten M.S.M."/>
            <person name="Welte C.U."/>
        </authorList>
    </citation>
    <scope>NUCLEOTIDE SEQUENCE</scope>
    <source>
        <strain evidence="12">MAG_39</strain>
    </source>
</reference>
<keyword evidence="10 11" id="KW-0472">Membrane</keyword>
<dbReference type="AlphaFoldDB" id="A0A953SDK9"/>
<proteinExistence type="inferred from homology"/>
<dbReference type="GO" id="GO:0008556">
    <property type="term" value="F:P-type potassium transmembrane transporter activity"/>
    <property type="evidence" value="ECO:0007669"/>
    <property type="project" value="InterPro"/>
</dbReference>
<dbReference type="PANTHER" id="PTHR30042">
    <property type="entry name" value="POTASSIUM-TRANSPORTING ATPASE C CHAIN"/>
    <property type="match status" value="1"/>
</dbReference>
<keyword evidence="6 11" id="KW-0067">ATP-binding</keyword>
<dbReference type="NCBIfam" id="NF001454">
    <property type="entry name" value="PRK00315.1"/>
    <property type="match status" value="1"/>
</dbReference>
<reference evidence="12" key="2">
    <citation type="submission" date="2021-08" db="EMBL/GenBank/DDBJ databases">
        <authorList>
            <person name="Dalcin Martins P."/>
        </authorList>
    </citation>
    <scope>NUCLEOTIDE SEQUENCE</scope>
    <source>
        <strain evidence="12">MAG_39</strain>
    </source>
</reference>
<comment type="function">
    <text evidence="11">Part of the high-affinity ATP-driven potassium transport (or Kdp) system, which catalyzes the hydrolysis of ATP coupled with the electrogenic transport of potassium into the cytoplasm. This subunit acts as a catalytic chaperone that increases the ATP-binding affinity of the ATP-hydrolyzing subunit KdpB by the formation of a transient KdpB/KdpC/ATP ternary complex.</text>
</comment>
<keyword evidence="2 11" id="KW-1003">Cell membrane</keyword>
<evidence type="ECO:0000256" key="3">
    <source>
        <dbReference type="ARBA" id="ARBA00022538"/>
    </source>
</evidence>
<keyword evidence="8 11" id="KW-1133">Transmembrane helix</keyword>
<keyword evidence="1 11" id="KW-0813">Transport</keyword>
<comment type="subcellular location">
    <subcellularLocation>
        <location evidence="11">Cell membrane</location>
        <topology evidence="11">Single-pass membrane protein</topology>
    </subcellularLocation>
</comment>
<dbReference type="EMBL" id="JAIOIV010000144">
    <property type="protein sequence ID" value="MBZ0158230.1"/>
    <property type="molecule type" value="Genomic_DNA"/>
</dbReference>
<evidence type="ECO:0000313" key="13">
    <source>
        <dbReference type="Proteomes" id="UP000705867"/>
    </source>
</evidence>
<comment type="similarity">
    <text evidence="11">Belongs to the KdpC family.</text>
</comment>
<evidence type="ECO:0000256" key="4">
    <source>
        <dbReference type="ARBA" id="ARBA00022692"/>
    </source>
</evidence>
<evidence type="ECO:0000256" key="1">
    <source>
        <dbReference type="ARBA" id="ARBA00022448"/>
    </source>
</evidence>
<evidence type="ECO:0000256" key="10">
    <source>
        <dbReference type="ARBA" id="ARBA00023136"/>
    </source>
</evidence>
<protein>
    <recommendedName>
        <fullName evidence="11">Potassium-transporting ATPase KdpC subunit</fullName>
    </recommendedName>
    <alternativeName>
        <fullName evidence="11">ATP phosphohydrolase [potassium-transporting] C chain</fullName>
    </alternativeName>
    <alternativeName>
        <fullName evidence="11">Potassium-binding and translocating subunit C</fullName>
    </alternativeName>
    <alternativeName>
        <fullName evidence="11">Potassium-translocating ATPase C chain</fullName>
    </alternativeName>
</protein>
<dbReference type="Proteomes" id="UP000705867">
    <property type="component" value="Unassembled WGS sequence"/>
</dbReference>
<keyword evidence="7 11" id="KW-0630">Potassium</keyword>
<dbReference type="HAMAP" id="MF_00276">
    <property type="entry name" value="KdpC"/>
    <property type="match status" value="1"/>
</dbReference>
<keyword evidence="9 11" id="KW-0406">Ion transport</keyword>
<evidence type="ECO:0000256" key="11">
    <source>
        <dbReference type="HAMAP-Rule" id="MF_00276"/>
    </source>
</evidence>
<accession>A0A953SDK9</accession>
<dbReference type="NCBIfam" id="TIGR00681">
    <property type="entry name" value="kdpC"/>
    <property type="match status" value="1"/>
</dbReference>
<keyword evidence="4 11" id="KW-0812">Transmembrane</keyword>
<evidence type="ECO:0000256" key="7">
    <source>
        <dbReference type="ARBA" id="ARBA00022958"/>
    </source>
</evidence>
<evidence type="ECO:0000256" key="5">
    <source>
        <dbReference type="ARBA" id="ARBA00022741"/>
    </source>
</evidence>
<dbReference type="InterPro" id="IPR003820">
    <property type="entry name" value="KdpC"/>
</dbReference>
<gene>
    <name evidence="11 12" type="primary">kdpC</name>
    <name evidence="12" type="ORF">K8I29_18705</name>
</gene>
<evidence type="ECO:0000313" key="12">
    <source>
        <dbReference type="EMBL" id="MBZ0158230.1"/>
    </source>
</evidence>
<keyword evidence="5 11" id="KW-0547">Nucleotide-binding</keyword>
<evidence type="ECO:0000256" key="9">
    <source>
        <dbReference type="ARBA" id="ARBA00023065"/>
    </source>
</evidence>
<name>A0A953SDK9_9BACT</name>
<evidence type="ECO:0000256" key="2">
    <source>
        <dbReference type="ARBA" id="ARBA00022475"/>
    </source>
</evidence>
<dbReference type="GO" id="GO:0005524">
    <property type="term" value="F:ATP binding"/>
    <property type="evidence" value="ECO:0007669"/>
    <property type="project" value="UniProtKB-UniRule"/>
</dbReference>